<dbReference type="AlphaFoldDB" id="A0A2H0XU62"/>
<accession>A0A2H0XU62</accession>
<comment type="caution">
    <text evidence="2">The sequence shown here is derived from an EMBL/GenBank/DDBJ whole genome shotgun (WGS) entry which is preliminary data.</text>
</comment>
<keyword evidence="1" id="KW-0238">DNA-binding</keyword>
<dbReference type="GO" id="GO:0003700">
    <property type="term" value="F:DNA-binding transcription factor activity"/>
    <property type="evidence" value="ECO:0007669"/>
    <property type="project" value="TreeGrafter"/>
</dbReference>
<dbReference type="InterPro" id="IPR036390">
    <property type="entry name" value="WH_DNA-bd_sf"/>
</dbReference>
<dbReference type="Proteomes" id="UP000231343">
    <property type="component" value="Unassembled WGS sequence"/>
</dbReference>
<dbReference type="Pfam" id="PF02082">
    <property type="entry name" value="Rrf2"/>
    <property type="match status" value="1"/>
</dbReference>
<protein>
    <submittedName>
        <fullName evidence="2">Rrf2 family transcriptional regulator</fullName>
    </submittedName>
</protein>
<evidence type="ECO:0000256" key="1">
    <source>
        <dbReference type="ARBA" id="ARBA00023125"/>
    </source>
</evidence>
<sequence length="156" mass="17387">MFKEERALKLSTKGRYGARAMLDLALHADGEKKPVLLRDIAERQDISDKYLEHIFTPLRRAGLVRGVRGARGGYFLAKAPAKIKLLEILYALEGSLAPVACLDDKKFCSRAEACVTQEIWLKLQKTIEKVLGSITLQDMVKRARVKGQAGGLTYNI</sequence>
<dbReference type="InterPro" id="IPR000944">
    <property type="entry name" value="Tscrpt_reg_Rrf2"/>
</dbReference>
<reference evidence="2 3" key="1">
    <citation type="submission" date="2017-09" db="EMBL/GenBank/DDBJ databases">
        <title>Depth-based differentiation of microbial function through sediment-hosted aquifers and enrichment of novel symbionts in the deep terrestrial subsurface.</title>
        <authorList>
            <person name="Probst A.J."/>
            <person name="Ladd B."/>
            <person name="Jarett J.K."/>
            <person name="Geller-Mcgrath D.E."/>
            <person name="Sieber C.M."/>
            <person name="Emerson J.B."/>
            <person name="Anantharaman K."/>
            <person name="Thomas B.C."/>
            <person name="Malmstrom R."/>
            <person name="Stieglmeier M."/>
            <person name="Klingl A."/>
            <person name="Woyke T."/>
            <person name="Ryan C.M."/>
            <person name="Banfield J.F."/>
        </authorList>
    </citation>
    <scope>NUCLEOTIDE SEQUENCE [LARGE SCALE GENOMIC DNA]</scope>
    <source>
        <strain evidence="2">CG08_land_8_20_14_0_20_45_16</strain>
    </source>
</reference>
<evidence type="ECO:0000313" key="2">
    <source>
        <dbReference type="EMBL" id="PIS28453.1"/>
    </source>
</evidence>
<dbReference type="PANTHER" id="PTHR33221">
    <property type="entry name" value="WINGED HELIX-TURN-HELIX TRANSCRIPTIONAL REGULATOR, RRF2 FAMILY"/>
    <property type="match status" value="1"/>
</dbReference>
<dbReference type="InterPro" id="IPR036388">
    <property type="entry name" value="WH-like_DNA-bd_sf"/>
</dbReference>
<proteinExistence type="predicted"/>
<organism evidence="2 3">
    <name type="scientific">Candidatus Saganbacteria bacterium CG08_land_8_20_14_0_20_45_16</name>
    <dbReference type="NCBI Taxonomy" id="2014293"/>
    <lineage>
        <taxon>Bacteria</taxon>
        <taxon>Bacillati</taxon>
        <taxon>Saganbacteria</taxon>
    </lineage>
</organism>
<gene>
    <name evidence="2" type="ORF">COT42_07970</name>
</gene>
<dbReference type="EMBL" id="PEYM01000131">
    <property type="protein sequence ID" value="PIS28453.1"/>
    <property type="molecule type" value="Genomic_DNA"/>
</dbReference>
<dbReference type="GO" id="GO:0003677">
    <property type="term" value="F:DNA binding"/>
    <property type="evidence" value="ECO:0007669"/>
    <property type="project" value="UniProtKB-KW"/>
</dbReference>
<evidence type="ECO:0000313" key="3">
    <source>
        <dbReference type="Proteomes" id="UP000231343"/>
    </source>
</evidence>
<dbReference type="Gene3D" id="1.10.10.10">
    <property type="entry name" value="Winged helix-like DNA-binding domain superfamily/Winged helix DNA-binding domain"/>
    <property type="match status" value="1"/>
</dbReference>
<dbReference type="NCBIfam" id="TIGR00738">
    <property type="entry name" value="rrf2_super"/>
    <property type="match status" value="1"/>
</dbReference>
<dbReference type="SUPFAM" id="SSF46785">
    <property type="entry name" value="Winged helix' DNA-binding domain"/>
    <property type="match status" value="1"/>
</dbReference>
<dbReference type="GO" id="GO:0005829">
    <property type="term" value="C:cytosol"/>
    <property type="evidence" value="ECO:0007669"/>
    <property type="project" value="TreeGrafter"/>
</dbReference>
<name>A0A2H0XU62_UNCSA</name>
<dbReference type="PANTHER" id="PTHR33221:SF5">
    <property type="entry name" value="HTH-TYPE TRANSCRIPTIONAL REGULATOR ISCR"/>
    <property type="match status" value="1"/>
</dbReference>
<dbReference type="PROSITE" id="PS51197">
    <property type="entry name" value="HTH_RRF2_2"/>
    <property type="match status" value="1"/>
</dbReference>